<evidence type="ECO:0000313" key="4">
    <source>
        <dbReference type="Proteomes" id="UP000249538"/>
    </source>
</evidence>
<evidence type="ECO:0000259" key="2">
    <source>
        <dbReference type="Pfam" id="PF00582"/>
    </source>
</evidence>
<feature type="domain" description="UspA" evidence="2">
    <location>
        <begin position="1"/>
        <end position="156"/>
    </location>
</feature>
<dbReference type="Gene3D" id="3.40.50.12370">
    <property type="match status" value="1"/>
</dbReference>
<dbReference type="PANTHER" id="PTHR46268:SF15">
    <property type="entry name" value="UNIVERSAL STRESS PROTEIN HP_0031"/>
    <property type="match status" value="1"/>
</dbReference>
<dbReference type="AlphaFoldDB" id="A0A2W7QMW8"/>
<dbReference type="CDD" id="cd00293">
    <property type="entry name" value="USP-like"/>
    <property type="match status" value="2"/>
</dbReference>
<dbReference type="RefSeq" id="WP_111467548.1">
    <property type="nucleotide sequence ID" value="NZ_QKZS01000021.1"/>
</dbReference>
<comment type="similarity">
    <text evidence="1">Belongs to the universal stress protein A family.</text>
</comment>
<dbReference type="Proteomes" id="UP000249538">
    <property type="component" value="Unassembled WGS sequence"/>
</dbReference>
<dbReference type="EMBL" id="QKZS01000021">
    <property type="protein sequence ID" value="PZX48626.1"/>
    <property type="molecule type" value="Genomic_DNA"/>
</dbReference>
<name>A0A2W7QMW8_9RHOB</name>
<accession>A0A2W7QMW8</accession>
<comment type="caution">
    <text evidence="3">The sequence shown here is derived from an EMBL/GenBank/DDBJ whole genome shotgun (WGS) entry which is preliminary data.</text>
</comment>
<gene>
    <name evidence="3" type="ORF">LX76_04197</name>
</gene>
<dbReference type="PRINTS" id="PR01438">
    <property type="entry name" value="UNVRSLSTRESS"/>
</dbReference>
<dbReference type="InterPro" id="IPR006015">
    <property type="entry name" value="Universal_stress_UspA"/>
</dbReference>
<sequence length="284" mass="29683">MTNKILALVDGSAHSRSVCLHAAWIAQRLGPSVELLHVLGRREGGAGGDLSGALQLGARTALLEQLAELDAQRAKLAQAKGRAILDDAQAILAEGAVTEVTPRLRQGDLIEAVSELEPTLRALVIGRRGEAAGFAAGHLGSNLERIIRSSKVPVFVATADYRPISRVLVAYDGGDSARTAIRRMAESAVFEGLEITLACSGSGGGDCQRKLDEAQAVLAAGGLQASTAIVSGEPDVALQKKIEAESFDLLVMGAYGHSRIRSLIIGSTTTAMLQSASIPVLLYR</sequence>
<organism evidence="3 4">
    <name type="scientific">Cereibacter changlensis</name>
    <dbReference type="NCBI Taxonomy" id="402884"/>
    <lineage>
        <taxon>Bacteria</taxon>
        <taxon>Pseudomonadati</taxon>
        <taxon>Pseudomonadota</taxon>
        <taxon>Alphaproteobacteria</taxon>
        <taxon>Rhodobacterales</taxon>
        <taxon>Paracoccaceae</taxon>
        <taxon>Cereibacter</taxon>
    </lineage>
</organism>
<evidence type="ECO:0000313" key="3">
    <source>
        <dbReference type="EMBL" id="PZX48626.1"/>
    </source>
</evidence>
<dbReference type="Pfam" id="PF00582">
    <property type="entry name" value="Usp"/>
    <property type="match status" value="2"/>
</dbReference>
<feature type="domain" description="UspA" evidence="2">
    <location>
        <begin position="212"/>
        <end position="284"/>
    </location>
</feature>
<evidence type="ECO:0000256" key="1">
    <source>
        <dbReference type="ARBA" id="ARBA00008791"/>
    </source>
</evidence>
<dbReference type="InterPro" id="IPR006016">
    <property type="entry name" value="UspA"/>
</dbReference>
<proteinExistence type="inferred from homology"/>
<dbReference type="SUPFAM" id="SSF52402">
    <property type="entry name" value="Adenine nucleotide alpha hydrolases-like"/>
    <property type="match status" value="2"/>
</dbReference>
<dbReference type="PANTHER" id="PTHR46268">
    <property type="entry name" value="STRESS RESPONSE PROTEIN NHAX"/>
    <property type="match status" value="1"/>
</dbReference>
<protein>
    <submittedName>
        <fullName evidence="3">Nucleotide-binding universal stress UspA family protein</fullName>
    </submittedName>
</protein>
<reference evidence="3 4" key="1">
    <citation type="submission" date="2018-06" db="EMBL/GenBank/DDBJ databases">
        <title>Genomic Encyclopedia of Archaeal and Bacterial Type Strains, Phase II (KMG-II): from individual species to whole genera.</title>
        <authorList>
            <person name="Goeker M."/>
        </authorList>
    </citation>
    <scope>NUCLEOTIDE SEQUENCE [LARGE SCALE GENOMIC DNA]</scope>
    <source>
        <strain evidence="3 4">DSM 18774</strain>
    </source>
</reference>